<evidence type="ECO:0008006" key="3">
    <source>
        <dbReference type="Google" id="ProtNLM"/>
    </source>
</evidence>
<protein>
    <recommendedName>
        <fullName evidence="3">DUF1738 domain-containing protein</fullName>
    </recommendedName>
</protein>
<keyword evidence="2" id="KW-1185">Reference proteome</keyword>
<comment type="caution">
    <text evidence="1">The sequence shown here is derived from an EMBL/GenBank/DDBJ whole genome shotgun (WGS) entry which is preliminary data.</text>
</comment>
<gene>
    <name evidence="1" type="ORF">LS72_005090</name>
</gene>
<sequence length="276" mass="31681">MSVVKEAETAVVERMDWEKATNAERLENVNKGKISVITHAMYAARDKLFLNQSMTQEKMDKTMPYDVTTGKPFMGLNNALLRTFANGNGYKSNDFIEIKDAWKLGGELKTYKGVTKEGESYEKKPPCYRLEYMATWELRNKIDPKTNEPMTAVNEKTGRTYIVKERVDLPEPKLQTKLLYHISEFKGLDKSQFKERDMNAIKNYREKLANGISNGLPNLKRIGIEGVVADSLIRFINVQNKGQEYTPTQAHINMINKTQSQTQEKVQEKENQGRGR</sequence>
<dbReference type="RefSeq" id="WP_034554828.1">
    <property type="nucleotide sequence ID" value="NZ_JRPC02000011.1"/>
</dbReference>
<dbReference type="EMBL" id="JRPC02000011">
    <property type="protein sequence ID" value="TLE15936.1"/>
    <property type="molecule type" value="Genomic_DNA"/>
</dbReference>
<name>A0A4U8UH99_9HELI</name>
<evidence type="ECO:0000313" key="1">
    <source>
        <dbReference type="EMBL" id="TLE15936.1"/>
    </source>
</evidence>
<dbReference type="AlphaFoldDB" id="A0A4U8UH99"/>
<accession>A0A4U8UH99</accession>
<reference evidence="1 2" key="1">
    <citation type="journal article" date="2014" name="Genome Announc.">
        <title>Draft genome sequences of eight enterohepatic helicobacter species isolated from both laboratory and wild rodents.</title>
        <authorList>
            <person name="Sheh A."/>
            <person name="Shen Z."/>
            <person name="Fox J.G."/>
        </authorList>
    </citation>
    <scope>NUCLEOTIDE SEQUENCE [LARGE SCALE GENOMIC DNA]</scope>
    <source>
        <strain evidence="1 2">MIT-03-7007</strain>
    </source>
</reference>
<proteinExistence type="predicted"/>
<organism evidence="1 2">
    <name type="scientific">Helicobacter apodemus</name>
    <dbReference type="NCBI Taxonomy" id="135569"/>
    <lineage>
        <taxon>Bacteria</taxon>
        <taxon>Pseudomonadati</taxon>
        <taxon>Campylobacterota</taxon>
        <taxon>Epsilonproteobacteria</taxon>
        <taxon>Campylobacterales</taxon>
        <taxon>Helicobacteraceae</taxon>
        <taxon>Helicobacter</taxon>
    </lineage>
</organism>
<dbReference type="Proteomes" id="UP000029920">
    <property type="component" value="Unassembled WGS sequence"/>
</dbReference>
<evidence type="ECO:0000313" key="2">
    <source>
        <dbReference type="Proteomes" id="UP000029920"/>
    </source>
</evidence>